<organism evidence="4 5">
    <name type="scientific">Fusarium longipes</name>
    <dbReference type="NCBI Taxonomy" id="694270"/>
    <lineage>
        <taxon>Eukaryota</taxon>
        <taxon>Fungi</taxon>
        <taxon>Dikarya</taxon>
        <taxon>Ascomycota</taxon>
        <taxon>Pezizomycotina</taxon>
        <taxon>Sordariomycetes</taxon>
        <taxon>Hypocreomycetidae</taxon>
        <taxon>Hypocreales</taxon>
        <taxon>Nectriaceae</taxon>
        <taxon>Fusarium</taxon>
    </lineage>
</organism>
<feature type="compositionally biased region" description="Polar residues" evidence="1">
    <location>
        <begin position="405"/>
        <end position="414"/>
    </location>
</feature>
<dbReference type="STRING" id="694270.A0A395SH59"/>
<dbReference type="Proteomes" id="UP000266234">
    <property type="component" value="Unassembled WGS sequence"/>
</dbReference>
<keyword evidence="2" id="KW-1133">Transmembrane helix</keyword>
<feature type="transmembrane region" description="Helical" evidence="2">
    <location>
        <begin position="813"/>
        <end position="836"/>
    </location>
</feature>
<keyword evidence="2" id="KW-0812">Transmembrane</keyword>
<keyword evidence="5" id="KW-1185">Reference proteome</keyword>
<name>A0A395SH59_9HYPO</name>
<feature type="compositionally biased region" description="Polar residues" evidence="1">
    <location>
        <begin position="371"/>
        <end position="383"/>
    </location>
</feature>
<keyword evidence="2" id="KW-0472">Membrane</keyword>
<dbReference type="EMBL" id="PXOG01000155">
    <property type="protein sequence ID" value="RGP71718.1"/>
    <property type="molecule type" value="Genomic_DNA"/>
</dbReference>
<evidence type="ECO:0000313" key="5">
    <source>
        <dbReference type="Proteomes" id="UP000266234"/>
    </source>
</evidence>
<evidence type="ECO:0000259" key="3">
    <source>
        <dbReference type="PROSITE" id="PS00028"/>
    </source>
</evidence>
<dbReference type="InterPro" id="IPR006073">
    <property type="entry name" value="GTP-bd"/>
</dbReference>
<feature type="region of interest" description="Disordered" evidence="1">
    <location>
        <begin position="360"/>
        <end position="417"/>
    </location>
</feature>
<protein>
    <recommendedName>
        <fullName evidence="3">C2H2-type domain-containing protein</fullName>
    </recommendedName>
</protein>
<proteinExistence type="predicted"/>
<reference evidence="4 5" key="1">
    <citation type="journal article" date="2018" name="PLoS Pathog.">
        <title>Evolution of structural diversity of trichothecenes, a family of toxins produced by plant pathogenic and entomopathogenic fungi.</title>
        <authorList>
            <person name="Proctor R.H."/>
            <person name="McCormick S.P."/>
            <person name="Kim H.S."/>
            <person name="Cardoza R.E."/>
            <person name="Stanley A.M."/>
            <person name="Lindo L."/>
            <person name="Kelly A."/>
            <person name="Brown D.W."/>
            <person name="Lee T."/>
            <person name="Vaughan M.M."/>
            <person name="Alexander N.J."/>
            <person name="Busman M."/>
            <person name="Gutierrez S."/>
        </authorList>
    </citation>
    <scope>NUCLEOTIDE SEQUENCE [LARGE SCALE GENOMIC DNA]</scope>
    <source>
        <strain evidence="4 5">NRRL 20695</strain>
    </source>
</reference>
<dbReference type="Gene3D" id="3.40.50.300">
    <property type="entry name" value="P-loop containing nucleotide triphosphate hydrolases"/>
    <property type="match status" value="1"/>
</dbReference>
<gene>
    <name evidence="4" type="ORF">FLONG3_7022</name>
</gene>
<feature type="transmembrane region" description="Helical" evidence="2">
    <location>
        <begin position="706"/>
        <end position="729"/>
    </location>
</feature>
<comment type="caution">
    <text evidence="4">The sequence shown here is derived from an EMBL/GenBank/DDBJ whole genome shotgun (WGS) entry which is preliminary data.</text>
</comment>
<evidence type="ECO:0000256" key="1">
    <source>
        <dbReference type="SAM" id="MobiDB-lite"/>
    </source>
</evidence>
<feature type="transmembrane region" description="Helical" evidence="2">
    <location>
        <begin position="848"/>
        <end position="873"/>
    </location>
</feature>
<dbReference type="GO" id="GO:0005525">
    <property type="term" value="F:GTP binding"/>
    <property type="evidence" value="ECO:0007669"/>
    <property type="project" value="InterPro"/>
</dbReference>
<dbReference type="InterPro" id="IPR013087">
    <property type="entry name" value="Znf_C2H2_type"/>
</dbReference>
<accession>A0A395SH59</accession>
<dbReference type="CDD" id="cd00882">
    <property type="entry name" value="Ras_like_GTPase"/>
    <property type="match status" value="1"/>
</dbReference>
<feature type="compositionally biased region" description="Basic and acidic residues" evidence="1">
    <location>
        <begin position="360"/>
        <end position="370"/>
    </location>
</feature>
<dbReference type="PROSITE" id="PS00028">
    <property type="entry name" value="ZINC_FINGER_C2H2_1"/>
    <property type="match status" value="1"/>
</dbReference>
<sequence>MGFGSFQSDELFMQTPESNGVFRKTFQTPFQPSSSDIFIAVMGMTGAGKSTFISHCTAEEVPISEPGALESCTQDVRVHKCTAFNPVANVYLVDTPGFDDTTRSDTDILKTIANWLTETYEQNIKLHGILYLHRISDNRMGGCANKNLAMFKRLCGTEGVQSVTFVTTHWEKCEQAEGERRESTLQSTKQFWGFFVDKGAKVRRHENNQDSALYILEQYVPGWAVQPPGEVNLAIQTEMVDSGKDLDSTSAGQELQDTFAKEREKMQREMKERELEMREAFQARDKEMLDFLREEQENQRAELRRRSREMDELKISLKSMHEERVQKLEARLKEQHQQHMAYRQNAERREQERLAEIERMQSKHDAERQRQQSMLSSLESQVNELRRRSPQPQVSNNDYGRATPSYRTNRQTGDNFYKYRNRSHDTCLTCGRHFSTRDDLFSHLLVSQHGRSTATGKPEPLEVNWTGSVVSAHKQGSPGNKASQAARPPNYFNSQSFRQSITAFQHQHLPPEQIRAFIKMVERSFQQYKINYTDLPFKEFTVLKEWRAWEVAWLYRLPAIITYASEPARLIETGCIVDNVTDCHKACGSEELMFSNPETLWNCLTLATVAMMSTNGGPDTISKTTLEEVDKNYTTGPLDEFWKRGALLSYVKCALQSCSDSKFGGCPPELWTFQCQAITHQNIVDLGRIMSTQYCDKADPGIDYDIAGPGIIIAYLIQFTIVLFFVLCYKISKTWVRNFTLISLLPFQGPVRAIKTAYKWQKAVSASTFGIASTSTLVDLQEAQAVFLGTFSIAAIVTFSSSAGTGLGNISSLLSWLTNNLTVRGIVSAGSYPLLLPLRLKSFYTQKYFALLTDAIWVSMEMLTIVMGAIGVHEFAAFLHMLSGPGSGNESKIAVSTWGFGQLVAVCVWVPVILKFTCLLIDGALPGWRKRLGQYVEITPREETEHDESDVAMETLLPSRPIQRRQRG</sequence>
<dbReference type="OrthoDB" id="4582561at2759"/>
<evidence type="ECO:0000313" key="4">
    <source>
        <dbReference type="EMBL" id="RGP71718.1"/>
    </source>
</evidence>
<dbReference type="Pfam" id="PF01926">
    <property type="entry name" value="MMR_HSR1"/>
    <property type="match status" value="1"/>
</dbReference>
<feature type="transmembrane region" description="Helical" evidence="2">
    <location>
        <begin position="785"/>
        <end position="807"/>
    </location>
</feature>
<dbReference type="AlphaFoldDB" id="A0A395SH59"/>
<evidence type="ECO:0000256" key="2">
    <source>
        <dbReference type="SAM" id="Phobius"/>
    </source>
</evidence>
<feature type="transmembrane region" description="Helical" evidence="2">
    <location>
        <begin position="893"/>
        <end position="921"/>
    </location>
</feature>
<dbReference type="InterPro" id="IPR027417">
    <property type="entry name" value="P-loop_NTPase"/>
</dbReference>
<feature type="domain" description="C2H2-type" evidence="3">
    <location>
        <begin position="427"/>
        <end position="449"/>
    </location>
</feature>
<dbReference type="SUPFAM" id="SSF52540">
    <property type="entry name" value="P-loop containing nucleoside triphosphate hydrolases"/>
    <property type="match status" value="1"/>
</dbReference>